<accession>A0A834HGJ1</accession>
<feature type="region of interest" description="Disordered" evidence="5">
    <location>
        <begin position="1"/>
        <end position="23"/>
    </location>
</feature>
<reference evidence="7" key="1">
    <citation type="submission" date="2019-11" db="EMBL/GenBank/DDBJ databases">
        <authorList>
            <person name="Liu Y."/>
            <person name="Hou J."/>
            <person name="Li T.-Q."/>
            <person name="Guan C.-H."/>
            <person name="Wu X."/>
            <person name="Wu H.-Z."/>
            <person name="Ling F."/>
            <person name="Zhang R."/>
            <person name="Shi X.-G."/>
            <person name="Ren J.-P."/>
            <person name="Chen E.-F."/>
            <person name="Sun J.-M."/>
        </authorList>
    </citation>
    <scope>NUCLEOTIDE SEQUENCE</scope>
    <source>
        <strain evidence="7">Adult_tree_wgs_1</strain>
        <tissue evidence="7">Leaves</tissue>
    </source>
</reference>
<dbReference type="SMART" id="SM00360">
    <property type="entry name" value="RRM"/>
    <property type="match status" value="3"/>
</dbReference>
<dbReference type="Pfam" id="PF07744">
    <property type="entry name" value="SPOC"/>
    <property type="match status" value="1"/>
</dbReference>
<name>A0A834HGJ1_RHOSS</name>
<evidence type="ECO:0000256" key="4">
    <source>
        <dbReference type="PROSITE-ProRule" id="PRU00176"/>
    </source>
</evidence>
<proteinExistence type="predicted"/>
<dbReference type="InterPro" id="IPR000504">
    <property type="entry name" value="RRM_dom"/>
</dbReference>
<dbReference type="InterPro" id="IPR012677">
    <property type="entry name" value="Nucleotide-bd_a/b_plait_sf"/>
</dbReference>
<dbReference type="PROSITE" id="PS50102">
    <property type="entry name" value="RRM"/>
    <property type="match status" value="3"/>
</dbReference>
<dbReference type="CDD" id="cd21546">
    <property type="entry name" value="SPOC_FPA-like"/>
    <property type="match status" value="1"/>
</dbReference>
<feature type="compositionally biased region" description="Polar residues" evidence="5">
    <location>
        <begin position="1"/>
        <end position="10"/>
    </location>
</feature>
<evidence type="ECO:0000256" key="2">
    <source>
        <dbReference type="ARBA" id="ARBA00022884"/>
    </source>
</evidence>
<feature type="region of interest" description="Disordered" evidence="5">
    <location>
        <begin position="755"/>
        <end position="776"/>
    </location>
</feature>
<feature type="compositionally biased region" description="Polar residues" evidence="5">
    <location>
        <begin position="755"/>
        <end position="770"/>
    </location>
</feature>
<feature type="compositionally biased region" description="Polar residues" evidence="5">
    <location>
        <begin position="818"/>
        <end position="841"/>
    </location>
</feature>
<feature type="compositionally biased region" description="Polar residues" evidence="5">
    <location>
        <begin position="851"/>
        <end position="868"/>
    </location>
</feature>
<dbReference type="EMBL" id="WJXA01000002">
    <property type="protein sequence ID" value="KAF7151926.1"/>
    <property type="molecule type" value="Genomic_DNA"/>
</dbReference>
<feature type="domain" description="RRM" evidence="6">
    <location>
        <begin position="239"/>
        <end position="312"/>
    </location>
</feature>
<dbReference type="SUPFAM" id="SSF54928">
    <property type="entry name" value="RNA-binding domain, RBD"/>
    <property type="match status" value="3"/>
</dbReference>
<evidence type="ECO:0000256" key="5">
    <source>
        <dbReference type="SAM" id="MobiDB-lite"/>
    </source>
</evidence>
<dbReference type="Pfam" id="PF00076">
    <property type="entry name" value="RRM_1"/>
    <property type="match status" value="3"/>
</dbReference>
<dbReference type="InterPro" id="IPR035979">
    <property type="entry name" value="RBD_domain_sf"/>
</dbReference>
<comment type="subcellular location">
    <subcellularLocation>
        <location evidence="1">Nucleus</location>
    </subcellularLocation>
</comment>
<evidence type="ECO:0000313" key="7">
    <source>
        <dbReference type="EMBL" id="KAF7151926.1"/>
    </source>
</evidence>
<keyword evidence="8" id="KW-1185">Reference proteome</keyword>
<dbReference type="AlphaFoldDB" id="A0A834HGJ1"/>
<protein>
    <recommendedName>
        <fullName evidence="6">RRM domain-containing protein</fullName>
    </recommendedName>
</protein>
<feature type="domain" description="RRM" evidence="6">
    <location>
        <begin position="22"/>
        <end position="94"/>
    </location>
</feature>
<keyword evidence="2 4" id="KW-0694">RNA-binding</keyword>
<feature type="domain" description="RRM" evidence="6">
    <location>
        <begin position="99"/>
        <end position="171"/>
    </location>
</feature>
<dbReference type="Proteomes" id="UP000626092">
    <property type="component" value="Unassembled WGS sequence"/>
</dbReference>
<dbReference type="GO" id="GO:0005634">
    <property type="term" value="C:nucleus"/>
    <property type="evidence" value="ECO:0007669"/>
    <property type="project" value="UniProtKB-SubCell"/>
</dbReference>
<dbReference type="GO" id="GO:0003723">
    <property type="term" value="F:RNA binding"/>
    <property type="evidence" value="ECO:0007669"/>
    <property type="project" value="UniProtKB-UniRule"/>
</dbReference>
<dbReference type="FunFam" id="3.30.70.330:FF:000415">
    <property type="entry name" value="Flowering time control protein FPA"/>
    <property type="match status" value="1"/>
</dbReference>
<comment type="caution">
    <text evidence="7">The sequence shown here is derived from an EMBL/GenBank/DDBJ whole genome shotgun (WGS) entry which is preliminary data.</text>
</comment>
<organism evidence="7 8">
    <name type="scientific">Rhododendron simsii</name>
    <name type="common">Sims's rhododendron</name>
    <dbReference type="NCBI Taxonomy" id="118357"/>
    <lineage>
        <taxon>Eukaryota</taxon>
        <taxon>Viridiplantae</taxon>
        <taxon>Streptophyta</taxon>
        <taxon>Embryophyta</taxon>
        <taxon>Tracheophyta</taxon>
        <taxon>Spermatophyta</taxon>
        <taxon>Magnoliopsida</taxon>
        <taxon>eudicotyledons</taxon>
        <taxon>Gunneridae</taxon>
        <taxon>Pentapetalae</taxon>
        <taxon>asterids</taxon>
        <taxon>Ericales</taxon>
        <taxon>Ericaceae</taxon>
        <taxon>Ericoideae</taxon>
        <taxon>Rhodoreae</taxon>
        <taxon>Rhododendron</taxon>
    </lineage>
</organism>
<dbReference type="CDD" id="cd00590">
    <property type="entry name" value="RRM_SF"/>
    <property type="match status" value="3"/>
</dbReference>
<sequence length="1008" mass="110674">MPPQTKQSKSAHGAHDSKTPSNNLWVGNLSAEVTDADLMVSFSKYGAVDSITSYPSRSYAFVYFKRVEDARAALEALNWTYLRGNSLKIEFAKPAKPCKSLWVSGISLSVTKEALEAEFLKFGEIEEFKFLRDRNTAYVDYFRLEDASQALKVMNGKQIGGDQIRVDFLRSQTIRREHGSDYRDAREGQFLSRDIGPPDSSWMPQEGITNYSESPHSGFKRQQHAQSFGGRKGDGQPSNVLWIGYPPAVHVDEQMLHNAFILFGEIESIKSFPDRHYSFVEFRSVDEARRAKEGLQGRLFNDSRISIMYSSSEIARSKDYPGFYPGVKGPRPDAFFTEPPFQPAHVDMLDHNLPMLPNALSRPATSRGILGPNRGMRPLGPQGSFEPLLSAPDFNDSTVPHKFPDAIPGNTMGGPNWKRSAPIPGMLLSPSQGAKGPIRPVSGTWDVFDANQFQRESKRSRIDNVPVYDTPFPSKKMDDREWGLDRMYGLGPEVDGGASGPFQERKHFSPAEVRMINRGTGQGHLDHDYMWRGVIAKGGTSVCNARCVAVGRGIESEIPDVVNCSARTGLDMLTKHYAEATGCSVVFFLPDSEEDFAPYTDFLRYLGGKDRAGVAKFDDGTTLFLVPPSDFLSKVLQISGPPRLYGVVLKFPQNGHSSPSVQPQVFQSQYPDVQLIPPQNAYTGMHQQLENAMHMDHNRVLHGESLPTTKQLGQSTKDPIPMHPAPSVNAAAVSQPGVTLTPELIATLASLIPSSAKSSDPETAQPSLGPSSVRPELGIATLPQGWTPDRQGYEQIGHSLQQVENQYNSTRQQFAQPQTYSTGVNTSSDSQLGVTGNSQVQDPAFHLPQQGAGSSRPLNNYGMPSQSGQLAVHPQVDRHYQYEVHQNTQKGFGMAHGTDSAVSYGSSAYNEPANSVALSNNQVHGSSATQVHTAMPLGFDNGNPQLPNQVQQLQSAVNGGSQVTLEAEVDKSQRYQSTLQFAANLLLQIQQQQQQQTNTQVGQGSANQ</sequence>
<dbReference type="Gene3D" id="3.30.70.330">
    <property type="match status" value="3"/>
</dbReference>
<evidence type="ECO:0000313" key="8">
    <source>
        <dbReference type="Proteomes" id="UP000626092"/>
    </source>
</evidence>
<dbReference type="InterPro" id="IPR012921">
    <property type="entry name" value="SPOC_C"/>
</dbReference>
<evidence type="ECO:0000259" key="6">
    <source>
        <dbReference type="PROSITE" id="PS50102"/>
    </source>
</evidence>
<keyword evidence="3" id="KW-0539">Nucleus</keyword>
<feature type="region of interest" description="Disordered" evidence="5">
    <location>
        <begin position="818"/>
        <end position="868"/>
    </location>
</feature>
<dbReference type="OrthoDB" id="439808at2759"/>
<evidence type="ECO:0000256" key="1">
    <source>
        <dbReference type="ARBA" id="ARBA00004123"/>
    </source>
</evidence>
<evidence type="ECO:0000256" key="3">
    <source>
        <dbReference type="ARBA" id="ARBA00023242"/>
    </source>
</evidence>
<gene>
    <name evidence="7" type="ORF">RHSIM_Rhsim02G0082400</name>
</gene>
<dbReference type="PANTHER" id="PTHR23189">
    <property type="entry name" value="RNA RECOGNITION MOTIF-CONTAINING"/>
    <property type="match status" value="1"/>
</dbReference>